<sequence length="303" mass="35072">MNTWWFDGHLHIMSEKRMKSGIRWAIKAGFDMGLEPEQTTEDTLLQQIRNTGIRYFFNFFFPIFPRTTLEILNWQTQFALRTPEAFPFVSVHVNDGDPLPFVEEALERRRFVGLKLHPYAQRLALSHPLLEPVYDYVEKKGAIFVTHTGYDAFYGQSGITQDLEKILEDHPQLITVVAHMLYPEMDKAFEWLERFPNLYLDGTNVIYSAAQDGTIGRLYPLLEKYADRILFGSDYAMAMEPIGSTWKRFAELPISEEAKIQIGQKTPLQLLRRSGWPFRGEAPISYREVVEGQNASHNSSSVR</sequence>
<feature type="domain" description="Amidohydrolase-related" evidence="2">
    <location>
        <begin position="7"/>
        <end position="272"/>
    </location>
</feature>
<protein>
    <recommendedName>
        <fullName evidence="2">Amidohydrolase-related domain-containing protein</fullName>
    </recommendedName>
</protein>
<organism evidence="3 4">
    <name type="scientific">Bacillus thermozeamaize</name>
    <dbReference type="NCBI Taxonomy" id="230954"/>
    <lineage>
        <taxon>Bacteria</taxon>
        <taxon>Bacillati</taxon>
        <taxon>Bacillota</taxon>
        <taxon>Bacilli</taxon>
        <taxon>Bacillales</taxon>
        <taxon>Bacillaceae</taxon>
        <taxon>Bacillus</taxon>
    </lineage>
</organism>
<dbReference type="PANTHER" id="PTHR21240:SF28">
    <property type="entry name" value="ISO-OROTATE DECARBOXYLASE (EUROFUNG)"/>
    <property type="match status" value="1"/>
</dbReference>
<evidence type="ECO:0000313" key="4">
    <source>
        <dbReference type="Proteomes" id="UP000196475"/>
    </source>
</evidence>
<dbReference type="Proteomes" id="UP000196475">
    <property type="component" value="Unassembled WGS sequence"/>
</dbReference>
<dbReference type="SUPFAM" id="SSF51556">
    <property type="entry name" value="Metallo-dependent hydrolases"/>
    <property type="match status" value="1"/>
</dbReference>
<dbReference type="InterPro" id="IPR032466">
    <property type="entry name" value="Metal_Hydrolase"/>
</dbReference>
<evidence type="ECO:0000256" key="1">
    <source>
        <dbReference type="ARBA" id="ARBA00023239"/>
    </source>
</evidence>
<dbReference type="InterPro" id="IPR006680">
    <property type="entry name" value="Amidohydro-rel"/>
</dbReference>
<dbReference type="GO" id="GO:0016787">
    <property type="term" value="F:hydrolase activity"/>
    <property type="evidence" value="ECO:0007669"/>
    <property type="project" value="InterPro"/>
</dbReference>
<dbReference type="InterPro" id="IPR032465">
    <property type="entry name" value="ACMSD"/>
</dbReference>
<dbReference type="GO" id="GO:0005737">
    <property type="term" value="C:cytoplasm"/>
    <property type="evidence" value="ECO:0007669"/>
    <property type="project" value="TreeGrafter"/>
</dbReference>
<evidence type="ECO:0000313" key="3">
    <source>
        <dbReference type="EMBL" id="OUM87035.1"/>
    </source>
</evidence>
<dbReference type="EMBL" id="LZRT01000080">
    <property type="protein sequence ID" value="OUM87035.1"/>
    <property type="molecule type" value="Genomic_DNA"/>
</dbReference>
<dbReference type="PANTHER" id="PTHR21240">
    <property type="entry name" value="2-AMINO-3-CARBOXYLMUCONATE-6-SEMIALDEHYDE DECARBOXYLASE"/>
    <property type="match status" value="1"/>
</dbReference>
<reference evidence="4" key="1">
    <citation type="submission" date="2016-06" db="EMBL/GenBank/DDBJ databases">
        <authorList>
            <person name="Nascimento L."/>
            <person name="Pereira R.V."/>
            <person name="Martins L.F."/>
            <person name="Quaggio R.B."/>
            <person name="Silva A.M."/>
            <person name="Setubal J.C."/>
        </authorList>
    </citation>
    <scope>NUCLEOTIDE SEQUENCE [LARGE SCALE GENOMIC DNA]</scope>
</reference>
<dbReference type="GO" id="GO:0016831">
    <property type="term" value="F:carboxy-lyase activity"/>
    <property type="evidence" value="ECO:0007669"/>
    <property type="project" value="InterPro"/>
</dbReference>
<dbReference type="Gene3D" id="3.20.20.140">
    <property type="entry name" value="Metal-dependent hydrolases"/>
    <property type="match status" value="1"/>
</dbReference>
<accession>A0A1Y3PI26</accession>
<dbReference type="AlphaFoldDB" id="A0A1Y3PI26"/>
<name>A0A1Y3PI26_9BACI</name>
<comment type="caution">
    <text evidence="3">The sequence shown here is derived from an EMBL/GenBank/DDBJ whole genome shotgun (WGS) entry which is preliminary data.</text>
</comment>
<keyword evidence="1" id="KW-0456">Lyase</keyword>
<proteinExistence type="predicted"/>
<gene>
    <name evidence="3" type="ORF">BAA01_16635</name>
</gene>
<dbReference type="GO" id="GO:0019748">
    <property type="term" value="P:secondary metabolic process"/>
    <property type="evidence" value="ECO:0007669"/>
    <property type="project" value="TreeGrafter"/>
</dbReference>
<dbReference type="Pfam" id="PF04909">
    <property type="entry name" value="Amidohydro_2"/>
    <property type="match status" value="1"/>
</dbReference>
<evidence type="ECO:0000259" key="2">
    <source>
        <dbReference type="Pfam" id="PF04909"/>
    </source>
</evidence>